<comment type="caution">
    <text evidence="2">The sequence shown here is derived from an EMBL/GenBank/DDBJ whole genome shotgun (WGS) entry which is preliminary data.</text>
</comment>
<dbReference type="AlphaFoldDB" id="A0A9P4IT12"/>
<protein>
    <recommendedName>
        <fullName evidence="4">JmjC domain-containing protein</fullName>
    </recommendedName>
</protein>
<feature type="compositionally biased region" description="Polar residues" evidence="1">
    <location>
        <begin position="536"/>
        <end position="549"/>
    </location>
</feature>
<keyword evidence="3" id="KW-1185">Reference proteome</keyword>
<feature type="compositionally biased region" description="Basic and acidic residues" evidence="1">
    <location>
        <begin position="279"/>
        <end position="297"/>
    </location>
</feature>
<feature type="compositionally biased region" description="Polar residues" evidence="1">
    <location>
        <begin position="416"/>
        <end position="430"/>
    </location>
</feature>
<name>A0A9P4IT12_9PEZI</name>
<feature type="compositionally biased region" description="Basic and acidic residues" evidence="1">
    <location>
        <begin position="506"/>
        <end position="516"/>
    </location>
</feature>
<dbReference type="OrthoDB" id="3535740at2759"/>
<sequence length="1048" mass="118438">MERDPGQHTGIPAPKSPDVLRFEDDFLISARGFAEDYHDAISSCPNASAVFQVQQEFHGILLSLHRRAVMTAAACKHILGLHARYTSVDYRDLDAIAQAAPLDMEDLVDRARYQSTIIANWGRQIFDHYQWHALDDNRVLRQLEQLALALPDWSRAVRALNRELTVRHQEVNEQNYIFMIGEHPTQWPIKNPHLPLIALDIRRAVRQIESGNLIDPDDETAYTICGHPIYLYNLTTDRYGMIVPTGRHDMVPPTYEYRYTDNGTTVNSGPDTRSTYTGARDDMHTQAIRDEVRRYSDDSQQSRIQTGRDSDSAEVGEIGIIQRSEKQEHASGANSNTNHDDTHNKYAQDATMQQRDVLSNQSDDTSAPIYDDDTRTEDIPDKPPQRLKSQDTQQTPEVKLQNGQNHTNGRPPLHITNGQSRNPAVQNASGTDLHKHQPVELDRRQDQKTEDEMSQVNGDNLLPAQESELSELSELHTADEKESVDEDLPEIWNHDSSTTNANRLSAHSEKSTKINDETTSGAVQTRKRSRTESHGSARQISTNGLASTPDQDRGDWSGARKLRRLSKHQSPVRKPSLASIHTAGLTNTPSRKTSSPLASTPQSGKAARVFHKAHTEAIEAMDRVLEFARRNWPRDRRQFLLDWIGKKSWASHWSEREDVCGPSSATKDKAEVWYMAGDDFNELAKQGHIFDRPVIIKQKFTKSKYGEFRQQIMLRRQEFGNRLMEVQNTTTGECSVLSWKDYGDYALSNIDWSSQADTAKIGNAYNVAARASALVRRKPPLLTEVPRFSLARSLQYLLDPDYTGVGPTPAEGVETGPEHDLITFTGSFSFPRTEDGCGSWTRCLNGSIIYLIVPRPSEHDWDSFARKGHAWSPGGKSKMVLLTPGDVFFMPPGQWLIHAWLTLEPTILEGSTLWDVLAMPKVLKDTKWAAEHQNCVQAPQFHVYPRIIDGLEQWAKRDLEWLKKFWKVQTPPGYRSVEEYLAAILKGVEELRTVKCDCEVCDETCPCGVAYRSCTSWCKGHPDDVPAREMEDAGLDNWPCVRGSLPTP</sequence>
<feature type="compositionally biased region" description="Basic residues" evidence="1">
    <location>
        <begin position="560"/>
        <end position="571"/>
    </location>
</feature>
<accession>A0A9P4IT12</accession>
<feature type="compositionally biased region" description="Polar residues" evidence="1">
    <location>
        <begin position="355"/>
        <end position="365"/>
    </location>
</feature>
<evidence type="ECO:0000313" key="3">
    <source>
        <dbReference type="Proteomes" id="UP000799439"/>
    </source>
</evidence>
<feature type="region of interest" description="Disordered" evidence="1">
    <location>
        <begin position="355"/>
        <end position="606"/>
    </location>
</feature>
<organism evidence="2 3">
    <name type="scientific">Myriangium duriaei CBS 260.36</name>
    <dbReference type="NCBI Taxonomy" id="1168546"/>
    <lineage>
        <taxon>Eukaryota</taxon>
        <taxon>Fungi</taxon>
        <taxon>Dikarya</taxon>
        <taxon>Ascomycota</taxon>
        <taxon>Pezizomycotina</taxon>
        <taxon>Dothideomycetes</taxon>
        <taxon>Dothideomycetidae</taxon>
        <taxon>Myriangiales</taxon>
        <taxon>Myriangiaceae</taxon>
        <taxon>Myriangium</taxon>
    </lineage>
</organism>
<evidence type="ECO:0000313" key="2">
    <source>
        <dbReference type="EMBL" id="KAF2148149.1"/>
    </source>
</evidence>
<dbReference type="Proteomes" id="UP000799439">
    <property type="component" value="Unassembled WGS sequence"/>
</dbReference>
<reference evidence="2" key="1">
    <citation type="journal article" date="2020" name="Stud. Mycol.">
        <title>101 Dothideomycetes genomes: a test case for predicting lifestyles and emergence of pathogens.</title>
        <authorList>
            <person name="Haridas S."/>
            <person name="Albert R."/>
            <person name="Binder M."/>
            <person name="Bloem J."/>
            <person name="Labutti K."/>
            <person name="Salamov A."/>
            <person name="Andreopoulos B."/>
            <person name="Baker S."/>
            <person name="Barry K."/>
            <person name="Bills G."/>
            <person name="Bluhm B."/>
            <person name="Cannon C."/>
            <person name="Castanera R."/>
            <person name="Culley D."/>
            <person name="Daum C."/>
            <person name="Ezra D."/>
            <person name="Gonzalez J."/>
            <person name="Henrissat B."/>
            <person name="Kuo A."/>
            <person name="Liang C."/>
            <person name="Lipzen A."/>
            <person name="Lutzoni F."/>
            <person name="Magnuson J."/>
            <person name="Mondo S."/>
            <person name="Nolan M."/>
            <person name="Ohm R."/>
            <person name="Pangilinan J."/>
            <person name="Park H.-J."/>
            <person name="Ramirez L."/>
            <person name="Alfaro M."/>
            <person name="Sun H."/>
            <person name="Tritt A."/>
            <person name="Yoshinaga Y."/>
            <person name="Zwiers L.-H."/>
            <person name="Turgeon B."/>
            <person name="Goodwin S."/>
            <person name="Spatafora J."/>
            <person name="Crous P."/>
            <person name="Grigoriev I."/>
        </authorList>
    </citation>
    <scope>NUCLEOTIDE SEQUENCE</scope>
    <source>
        <strain evidence="2">CBS 260.36</strain>
    </source>
</reference>
<feature type="compositionally biased region" description="Basic and acidic residues" evidence="1">
    <location>
        <begin position="372"/>
        <end position="384"/>
    </location>
</feature>
<feature type="compositionally biased region" description="Polar residues" evidence="1">
    <location>
        <begin position="584"/>
        <end position="603"/>
    </location>
</feature>
<feature type="compositionally biased region" description="Polar residues" evidence="1">
    <location>
        <begin position="494"/>
        <end position="505"/>
    </location>
</feature>
<feature type="compositionally biased region" description="Polar residues" evidence="1">
    <location>
        <begin position="390"/>
        <end position="408"/>
    </location>
</feature>
<evidence type="ECO:0008006" key="4">
    <source>
        <dbReference type="Google" id="ProtNLM"/>
    </source>
</evidence>
<feature type="compositionally biased region" description="Basic and acidic residues" evidence="1">
    <location>
        <begin position="432"/>
        <end position="451"/>
    </location>
</feature>
<feature type="region of interest" description="Disordered" evidence="1">
    <location>
        <begin position="261"/>
        <end position="343"/>
    </location>
</feature>
<gene>
    <name evidence="2" type="ORF">K461DRAFT_283211</name>
</gene>
<evidence type="ECO:0000256" key="1">
    <source>
        <dbReference type="SAM" id="MobiDB-lite"/>
    </source>
</evidence>
<dbReference type="EMBL" id="ML996094">
    <property type="protein sequence ID" value="KAF2148149.1"/>
    <property type="molecule type" value="Genomic_DNA"/>
</dbReference>
<proteinExistence type="predicted"/>
<feature type="compositionally biased region" description="Polar residues" evidence="1">
    <location>
        <begin position="261"/>
        <end position="277"/>
    </location>
</feature>